<dbReference type="EMBL" id="CDGJ01000078">
    <property type="protein sequence ID" value="CEJ08006.1"/>
    <property type="molecule type" value="Genomic_DNA"/>
</dbReference>
<proteinExistence type="predicted"/>
<gene>
    <name evidence="1" type="ORF">DEACI_2481</name>
</gene>
<accession>A0ABM9REP4</accession>
<comment type="caution">
    <text evidence="1">The sequence shown here is derived from an EMBL/GenBank/DDBJ whole genome shotgun (WGS) entry which is preliminary data.</text>
</comment>
<reference evidence="1" key="1">
    <citation type="submission" date="2014-11" db="EMBL/GenBank/DDBJ databases">
        <authorList>
            <person name="Hornung B.V."/>
        </authorList>
    </citation>
    <scope>NUCLEOTIDE SEQUENCE</scope>
    <source>
        <strain evidence="1">INE</strain>
    </source>
</reference>
<name>A0ABM9REP4_9FIRM</name>
<evidence type="ECO:0000313" key="1">
    <source>
        <dbReference type="EMBL" id="CEJ08006.1"/>
    </source>
</evidence>
<dbReference type="Proteomes" id="UP001071230">
    <property type="component" value="Unassembled WGS sequence"/>
</dbReference>
<evidence type="ECO:0000313" key="2">
    <source>
        <dbReference type="Proteomes" id="UP001071230"/>
    </source>
</evidence>
<keyword evidence="2" id="KW-1185">Reference proteome</keyword>
<organism evidence="1 2">
    <name type="scientific">Acididesulfobacillus acetoxydans</name>
    <dbReference type="NCBI Taxonomy" id="1561005"/>
    <lineage>
        <taxon>Bacteria</taxon>
        <taxon>Bacillati</taxon>
        <taxon>Bacillota</taxon>
        <taxon>Clostridia</taxon>
        <taxon>Eubacteriales</taxon>
        <taxon>Peptococcaceae</taxon>
        <taxon>Acididesulfobacillus</taxon>
    </lineage>
</organism>
<protein>
    <submittedName>
        <fullName evidence="1">Uncharacterized protein</fullName>
    </submittedName>
</protein>
<sequence length="58" mass="6677">MIRKLKQFIKRLDGKVPVYNGLTRFKQESVSAPAQLGYRSDRSTNRVFSTCIDTPNML</sequence>